<evidence type="ECO:0000259" key="1">
    <source>
        <dbReference type="PROSITE" id="PS50943"/>
    </source>
</evidence>
<evidence type="ECO:0000313" key="2">
    <source>
        <dbReference type="EMBL" id="AHI57728.1"/>
    </source>
</evidence>
<dbReference type="RefSeq" id="WP_148552279.1">
    <property type="nucleotide sequence ID" value="NZ_CP002082.1"/>
</dbReference>
<dbReference type="PROSITE" id="PS50943">
    <property type="entry name" value="HTH_CROC1"/>
    <property type="match status" value="1"/>
</dbReference>
<dbReference type="EMBL" id="CP006720">
    <property type="protein sequence ID" value="AHI57728.1"/>
    <property type="molecule type" value="Genomic_DNA"/>
</dbReference>
<organism evidence="2 3">
    <name type="scientific">Spiroplasma mirum ATCC 29335</name>
    <dbReference type="NCBI Taxonomy" id="838561"/>
    <lineage>
        <taxon>Bacteria</taxon>
        <taxon>Bacillati</taxon>
        <taxon>Mycoplasmatota</taxon>
        <taxon>Mollicutes</taxon>
        <taxon>Entomoplasmatales</taxon>
        <taxon>Spiroplasmataceae</taxon>
        <taxon>Spiroplasma</taxon>
    </lineage>
</organism>
<dbReference type="CDD" id="cd00093">
    <property type="entry name" value="HTH_XRE"/>
    <property type="match status" value="1"/>
</dbReference>
<dbReference type="GO" id="GO:0003677">
    <property type="term" value="F:DNA binding"/>
    <property type="evidence" value="ECO:0007669"/>
    <property type="project" value="InterPro"/>
</dbReference>
<protein>
    <recommendedName>
        <fullName evidence="1">HTH cro/C1-type domain-containing protein</fullName>
    </recommendedName>
</protein>
<dbReference type="InterPro" id="IPR010982">
    <property type="entry name" value="Lambda_DNA-bd_dom_sf"/>
</dbReference>
<keyword evidence="3" id="KW-1185">Reference proteome</keyword>
<dbReference type="Pfam" id="PF01381">
    <property type="entry name" value="HTH_3"/>
    <property type="match status" value="1"/>
</dbReference>
<dbReference type="InterPro" id="IPR001387">
    <property type="entry name" value="Cro/C1-type_HTH"/>
</dbReference>
<dbReference type="Gene3D" id="1.10.260.40">
    <property type="entry name" value="lambda repressor-like DNA-binding domains"/>
    <property type="match status" value="1"/>
</dbReference>
<dbReference type="STRING" id="838561.P344_01900"/>
<feature type="domain" description="HTH cro/C1-type" evidence="1">
    <location>
        <begin position="5"/>
        <end position="34"/>
    </location>
</feature>
<dbReference type="OrthoDB" id="389552at2"/>
<reference evidence="2 3" key="1">
    <citation type="submission" date="2013-09" db="EMBL/GenBank/DDBJ databases">
        <title>Complete genome sequence of Spiroplasma mirum suckling mouse cataract agent.</title>
        <authorList>
            <person name="Landry C.A."/>
            <person name="Bastian F.O."/>
            <person name="Thune R.L."/>
        </authorList>
    </citation>
    <scope>NUCLEOTIDE SEQUENCE [LARGE SCALE GENOMIC DNA]</scope>
    <source>
        <strain evidence="2 3">SMCA</strain>
    </source>
</reference>
<name>W6AKC9_9MOLU</name>
<dbReference type="Proteomes" id="UP000019260">
    <property type="component" value="Chromosome"/>
</dbReference>
<accession>W6AKC9</accession>
<dbReference type="AlphaFoldDB" id="W6AKC9"/>
<dbReference type="HOGENOM" id="CLU_3140851_0_0_14"/>
<dbReference type="KEGG" id="smia:P344_01900"/>
<evidence type="ECO:0000313" key="3">
    <source>
        <dbReference type="Proteomes" id="UP000019260"/>
    </source>
</evidence>
<gene>
    <name evidence="2" type="ORF">P344_01900</name>
</gene>
<dbReference type="PATRIC" id="fig|838561.3.peg.362"/>
<dbReference type="SUPFAM" id="SSF47413">
    <property type="entry name" value="lambda repressor-like DNA-binding domains"/>
    <property type="match status" value="1"/>
</dbReference>
<proteinExistence type="predicted"/>
<sequence length="49" mass="5880">MNSVIKMLRIHWGWTQQELAQKTGVQQSTICRIEAVCFFQLVEIKFYEF</sequence>